<dbReference type="GO" id="GO:0005829">
    <property type="term" value="C:cytosol"/>
    <property type="evidence" value="ECO:0007669"/>
    <property type="project" value="TreeGrafter"/>
</dbReference>
<dbReference type="FunFam" id="3.40.50.1970:FF:000003">
    <property type="entry name" value="Alcohol dehydrogenase, iron-containing"/>
    <property type="match status" value="1"/>
</dbReference>
<evidence type="ECO:0000259" key="2">
    <source>
        <dbReference type="Pfam" id="PF00465"/>
    </source>
</evidence>
<dbReference type="PROSITE" id="PS00913">
    <property type="entry name" value="ADH_IRON_1"/>
    <property type="match status" value="1"/>
</dbReference>
<dbReference type="Pfam" id="PF25137">
    <property type="entry name" value="ADH_Fe_C"/>
    <property type="match status" value="1"/>
</dbReference>
<dbReference type="Pfam" id="PF00465">
    <property type="entry name" value="Fe-ADH"/>
    <property type="match status" value="1"/>
</dbReference>
<feature type="domain" description="Alcohol dehydrogenase iron-type/glycerol dehydrogenase GldA" evidence="2">
    <location>
        <begin position="9"/>
        <end position="178"/>
    </location>
</feature>
<dbReference type="SUPFAM" id="SSF56796">
    <property type="entry name" value="Dehydroquinate synthase-like"/>
    <property type="match status" value="1"/>
</dbReference>
<protein>
    <submittedName>
        <fullName evidence="4">Alcohol dehydrogenase, class IV</fullName>
    </submittedName>
</protein>
<dbReference type="PANTHER" id="PTHR43633:SF1">
    <property type="entry name" value="ALCOHOL DEHYDROGENASE YQHD"/>
    <property type="match status" value="1"/>
</dbReference>
<dbReference type="OrthoDB" id="9801156at2"/>
<dbReference type="InterPro" id="IPR044731">
    <property type="entry name" value="BDH-like"/>
</dbReference>
<reference evidence="4 5" key="1">
    <citation type="submission" date="2015-06" db="EMBL/GenBank/DDBJ databases">
        <title>Genome sequence of the organohalide-respiring Dehalogenimonas alkenigignens type strain (IP3-3T).</title>
        <authorList>
            <person name="Key T.A."/>
            <person name="Richmond D.P."/>
            <person name="Bowman K.S."/>
            <person name="Cho Y.-J."/>
            <person name="Chun J."/>
            <person name="da Costa M.S."/>
            <person name="Rainey F.A."/>
            <person name="Moe W.M."/>
        </authorList>
    </citation>
    <scope>NUCLEOTIDE SEQUENCE [LARGE SCALE GENOMIC DNA]</scope>
    <source>
        <strain evidence="4 5">IP3-3</strain>
    </source>
</reference>
<gene>
    <name evidence="4" type="ORF">DEALK_05810</name>
</gene>
<evidence type="ECO:0000313" key="4">
    <source>
        <dbReference type="EMBL" id="KTB47736.1"/>
    </source>
</evidence>
<feature type="domain" description="Fe-containing alcohol dehydrogenase-like C-terminal" evidence="3">
    <location>
        <begin position="189"/>
        <end position="380"/>
    </location>
</feature>
<dbReference type="InterPro" id="IPR001670">
    <property type="entry name" value="ADH_Fe/GldA"/>
</dbReference>
<dbReference type="EMBL" id="LFDV01000002">
    <property type="protein sequence ID" value="KTB47736.1"/>
    <property type="molecule type" value="Genomic_DNA"/>
</dbReference>
<name>A0A0W0GGP0_9CHLR</name>
<dbReference type="GO" id="GO:1990002">
    <property type="term" value="F:methylglyoxal reductase (NADPH) (acetol producing) activity"/>
    <property type="evidence" value="ECO:0007669"/>
    <property type="project" value="TreeGrafter"/>
</dbReference>
<evidence type="ECO:0000256" key="1">
    <source>
        <dbReference type="ARBA" id="ARBA00023002"/>
    </source>
</evidence>
<dbReference type="RefSeq" id="WP_058438490.1">
    <property type="nucleotide sequence ID" value="NZ_KQ758903.1"/>
</dbReference>
<dbReference type="STRING" id="1217799.DEALK_05810"/>
<dbReference type="GO" id="GO:0008106">
    <property type="term" value="F:alcohol dehydrogenase (NADP+) activity"/>
    <property type="evidence" value="ECO:0007669"/>
    <property type="project" value="TreeGrafter"/>
</dbReference>
<evidence type="ECO:0000313" key="5">
    <source>
        <dbReference type="Proteomes" id="UP000053947"/>
    </source>
</evidence>
<accession>A0A0W0GGP0</accession>
<dbReference type="GO" id="GO:1990362">
    <property type="term" value="F:butanol dehydrogenase (NAD+) activity"/>
    <property type="evidence" value="ECO:0007669"/>
    <property type="project" value="InterPro"/>
</dbReference>
<dbReference type="Gene3D" id="3.40.50.1970">
    <property type="match status" value="1"/>
</dbReference>
<dbReference type="InterPro" id="IPR018211">
    <property type="entry name" value="ADH_Fe_CS"/>
</dbReference>
<dbReference type="InterPro" id="IPR056798">
    <property type="entry name" value="ADH_Fe_C"/>
</dbReference>
<dbReference type="GO" id="GO:0046872">
    <property type="term" value="F:metal ion binding"/>
    <property type="evidence" value="ECO:0007669"/>
    <property type="project" value="InterPro"/>
</dbReference>
<organism evidence="4 5">
    <name type="scientific">Dehalogenimonas alkenigignens</name>
    <dbReference type="NCBI Taxonomy" id="1217799"/>
    <lineage>
        <taxon>Bacteria</taxon>
        <taxon>Bacillati</taxon>
        <taxon>Chloroflexota</taxon>
        <taxon>Dehalococcoidia</taxon>
        <taxon>Dehalococcoidales</taxon>
        <taxon>Dehalococcoidaceae</taxon>
        <taxon>Dehalogenimonas</taxon>
    </lineage>
</organism>
<proteinExistence type="predicted"/>
<evidence type="ECO:0000259" key="3">
    <source>
        <dbReference type="Pfam" id="PF25137"/>
    </source>
</evidence>
<dbReference type="Proteomes" id="UP000053947">
    <property type="component" value="Unassembled WGS sequence"/>
</dbReference>
<keyword evidence="1" id="KW-0560">Oxidoreductase</keyword>
<sequence length="380" mass="40904">MALTVFNLPTRVIFGEGAFDRLGEEAASIGKRALIVSGQKTMRRLGLLDRSADLLERAGVQTFLFDKVEPNPRASTIDEGAALARISGVDMVIALGGGSAMDAAKGIALAAAGHKPVWHYLTTPDNPGGAIPALIMVPTVSASGSEVNSGAVITDWASHQKRVLSRPSLQPVAAIVDPELTLSLPLQPTLAGGIDIFCHALEPYITANHPEPLNDGWREAMMRTVVESLPQVREDLRNLKARRALAWASTMACSAFSSLGGGDGWMTLHGIEHPLSGLYDIAHGDGLAALLPAWLADVLRERSDRVRLLGERVFGTGDGQKAVEDWLRSVGMRLRLENLGVKPESIPELARLAKVSSPWIKHNPTPLEADDIERLYRMAY</sequence>
<dbReference type="Gene3D" id="1.20.1090.10">
    <property type="entry name" value="Dehydroquinate synthase-like - alpha domain"/>
    <property type="match status" value="1"/>
</dbReference>
<comment type="caution">
    <text evidence="4">The sequence shown here is derived from an EMBL/GenBank/DDBJ whole genome shotgun (WGS) entry which is preliminary data.</text>
</comment>
<keyword evidence="5" id="KW-1185">Reference proteome</keyword>
<dbReference type="PANTHER" id="PTHR43633">
    <property type="entry name" value="ALCOHOL DEHYDROGENASE YQHD"/>
    <property type="match status" value="1"/>
</dbReference>
<dbReference type="CDD" id="cd08187">
    <property type="entry name" value="BDH"/>
    <property type="match status" value="1"/>
</dbReference>
<dbReference type="AlphaFoldDB" id="A0A0W0GGP0"/>